<dbReference type="PANTHER" id="PTHR11136:SF5">
    <property type="entry name" value="FOLYLPOLYGLUTAMATE SYNTHASE, MITOCHONDRIAL"/>
    <property type="match status" value="1"/>
</dbReference>
<dbReference type="EMBL" id="CALNXI010006135">
    <property type="protein sequence ID" value="CAH3198912.1"/>
    <property type="molecule type" value="Genomic_DNA"/>
</dbReference>
<evidence type="ECO:0000256" key="2">
    <source>
        <dbReference type="ARBA" id="ARBA00022598"/>
    </source>
</evidence>
<evidence type="ECO:0008006" key="7">
    <source>
        <dbReference type="Google" id="ProtNLM"/>
    </source>
</evidence>
<evidence type="ECO:0000256" key="3">
    <source>
        <dbReference type="ARBA" id="ARBA00022741"/>
    </source>
</evidence>
<dbReference type="InterPro" id="IPR036565">
    <property type="entry name" value="Mur-like_cat_sf"/>
</dbReference>
<dbReference type="InterPro" id="IPR001645">
    <property type="entry name" value="Folylpolyglutamate_synth"/>
</dbReference>
<comment type="similarity">
    <text evidence="1">Belongs to the folylpolyglutamate synthase family.</text>
</comment>
<sequence length="150" mass="16765">NAQDLEQIRRSRGRLARDNLPQMRSFTERAGVKGSTSAFCESMLRHKGFKTGFYSSPHLMEVRERIRINGKPLAKDKFAKYFFDCWDNLHNNGDVDVAIVEVGIGGAYDSTNIIRKPVACGVTSLGMDHIKMLGGTLESIAWQKAGIFKV</sequence>
<dbReference type="InterPro" id="IPR018109">
    <property type="entry name" value="Folylpolyglutamate_synth_CS"/>
</dbReference>
<organism evidence="5 6">
    <name type="scientific">Porites evermanni</name>
    <dbReference type="NCBI Taxonomy" id="104178"/>
    <lineage>
        <taxon>Eukaryota</taxon>
        <taxon>Metazoa</taxon>
        <taxon>Cnidaria</taxon>
        <taxon>Anthozoa</taxon>
        <taxon>Hexacorallia</taxon>
        <taxon>Scleractinia</taxon>
        <taxon>Fungiina</taxon>
        <taxon>Poritidae</taxon>
        <taxon>Porites</taxon>
    </lineage>
</organism>
<evidence type="ECO:0000256" key="4">
    <source>
        <dbReference type="ARBA" id="ARBA00022840"/>
    </source>
</evidence>
<gene>
    <name evidence="5" type="ORF">PEVE_00037433</name>
</gene>
<dbReference type="PANTHER" id="PTHR11136">
    <property type="entry name" value="FOLYLPOLYGLUTAMATE SYNTHASE-RELATED"/>
    <property type="match status" value="1"/>
</dbReference>
<protein>
    <recommendedName>
        <fullName evidence="7">Folylpoly-gamma-glutamate synthetase</fullName>
    </recommendedName>
</protein>
<feature type="non-terminal residue" evidence="5">
    <location>
        <position position="150"/>
    </location>
</feature>
<evidence type="ECO:0000256" key="1">
    <source>
        <dbReference type="ARBA" id="ARBA00008276"/>
    </source>
</evidence>
<dbReference type="Proteomes" id="UP001159427">
    <property type="component" value="Unassembled WGS sequence"/>
</dbReference>
<dbReference type="PROSITE" id="PS01012">
    <property type="entry name" value="FOLYLPOLYGLU_SYNT_2"/>
    <property type="match status" value="1"/>
</dbReference>
<accession>A0ABN8T3P9</accession>
<keyword evidence="4" id="KW-0067">ATP-binding</keyword>
<name>A0ABN8T3P9_9CNID</name>
<keyword evidence="6" id="KW-1185">Reference proteome</keyword>
<proteinExistence type="inferred from homology"/>
<keyword evidence="2" id="KW-0436">Ligase</keyword>
<comment type="caution">
    <text evidence="5">The sequence shown here is derived from an EMBL/GenBank/DDBJ whole genome shotgun (WGS) entry which is preliminary data.</text>
</comment>
<reference evidence="5 6" key="1">
    <citation type="submission" date="2022-05" db="EMBL/GenBank/DDBJ databases">
        <authorList>
            <consortium name="Genoscope - CEA"/>
            <person name="William W."/>
        </authorList>
    </citation>
    <scope>NUCLEOTIDE SEQUENCE [LARGE SCALE GENOMIC DNA]</scope>
</reference>
<evidence type="ECO:0000313" key="6">
    <source>
        <dbReference type="Proteomes" id="UP001159427"/>
    </source>
</evidence>
<keyword evidence="3" id="KW-0547">Nucleotide-binding</keyword>
<evidence type="ECO:0000313" key="5">
    <source>
        <dbReference type="EMBL" id="CAH3198912.1"/>
    </source>
</evidence>
<feature type="non-terminal residue" evidence="5">
    <location>
        <position position="1"/>
    </location>
</feature>
<dbReference type="Gene3D" id="3.40.1190.10">
    <property type="entry name" value="Mur-like, catalytic domain"/>
    <property type="match status" value="1"/>
</dbReference>
<dbReference type="SUPFAM" id="SSF53623">
    <property type="entry name" value="MurD-like peptide ligases, catalytic domain"/>
    <property type="match status" value="1"/>
</dbReference>